<feature type="domain" description="C2H2-type" evidence="2">
    <location>
        <begin position="350"/>
        <end position="372"/>
    </location>
</feature>
<keyword evidence="4" id="KW-1185">Reference proteome</keyword>
<evidence type="ECO:0000256" key="1">
    <source>
        <dbReference type="SAM" id="MobiDB-lite"/>
    </source>
</evidence>
<sequence>MSLLLHTARSDIREKTDICNFTSVTSLLRSRQEQNCALARLTRQARNGIEQVLQALRQAGKPSNWELNPAGGGSEIQPNGNDPDEEKIKVAKDRLQKALKGLIRSAREALSKGVPEFMWWDFGRELAEVSGTSTADIADSILAADGPWRSPREGRAPGMRDVRDRPLPYVLRRVLGVVERRQNFLHSAPSSLISLIGEQLQHDNGVLQDAIDNMDRALPKNPDETAYSEKGWRCHVFLELRPFLCLVEDCRVPNRTYVAREDWERHMISAHSYTAWICPVLRCSSNARQAFSREQELVKHLRAEHPRFPPPSLCHDHRDETNSTMAKKRPWVVEEAIKRCEYRIVSPHMYRCPLCRESLETLERYLGHVGDHLETIALLSVR</sequence>
<evidence type="ECO:0000313" key="3">
    <source>
        <dbReference type="EMBL" id="KAK8067449.1"/>
    </source>
</evidence>
<dbReference type="PANTHER" id="PTHR35391:SF7">
    <property type="entry name" value="C2H2-TYPE DOMAIN-CONTAINING PROTEIN"/>
    <property type="match status" value="1"/>
</dbReference>
<proteinExistence type="predicted"/>
<dbReference type="SMART" id="SM00355">
    <property type="entry name" value="ZnF_C2H2"/>
    <property type="match status" value="3"/>
</dbReference>
<organism evidence="3 4">
    <name type="scientific">Apiospora saccharicola</name>
    <dbReference type="NCBI Taxonomy" id="335842"/>
    <lineage>
        <taxon>Eukaryota</taxon>
        <taxon>Fungi</taxon>
        <taxon>Dikarya</taxon>
        <taxon>Ascomycota</taxon>
        <taxon>Pezizomycotina</taxon>
        <taxon>Sordariomycetes</taxon>
        <taxon>Xylariomycetidae</taxon>
        <taxon>Amphisphaeriales</taxon>
        <taxon>Apiosporaceae</taxon>
        <taxon>Apiospora</taxon>
    </lineage>
</organism>
<dbReference type="InterPro" id="IPR013087">
    <property type="entry name" value="Znf_C2H2_type"/>
</dbReference>
<protein>
    <recommendedName>
        <fullName evidence="2">C2H2-type domain-containing protein</fullName>
    </recommendedName>
</protein>
<feature type="domain" description="C2H2-type" evidence="2">
    <location>
        <begin position="276"/>
        <end position="305"/>
    </location>
</feature>
<accession>A0ABR1V8A7</accession>
<dbReference type="PANTHER" id="PTHR35391">
    <property type="entry name" value="C2H2-TYPE DOMAIN-CONTAINING PROTEIN-RELATED"/>
    <property type="match status" value="1"/>
</dbReference>
<dbReference type="Proteomes" id="UP001446871">
    <property type="component" value="Unassembled WGS sequence"/>
</dbReference>
<evidence type="ECO:0000259" key="2">
    <source>
        <dbReference type="SMART" id="SM00355"/>
    </source>
</evidence>
<reference evidence="3 4" key="1">
    <citation type="submission" date="2023-01" db="EMBL/GenBank/DDBJ databases">
        <title>Analysis of 21 Apiospora genomes using comparative genomics revels a genus with tremendous synthesis potential of carbohydrate active enzymes and secondary metabolites.</title>
        <authorList>
            <person name="Sorensen T."/>
        </authorList>
    </citation>
    <scope>NUCLEOTIDE SEQUENCE [LARGE SCALE GENOMIC DNA]</scope>
    <source>
        <strain evidence="3 4">CBS 83171</strain>
    </source>
</reference>
<dbReference type="EMBL" id="JAQQWM010000004">
    <property type="protein sequence ID" value="KAK8067449.1"/>
    <property type="molecule type" value="Genomic_DNA"/>
</dbReference>
<name>A0ABR1V8A7_9PEZI</name>
<feature type="domain" description="C2H2-type" evidence="2">
    <location>
        <begin position="243"/>
        <end position="271"/>
    </location>
</feature>
<gene>
    <name evidence="3" type="ORF">PG996_006561</name>
</gene>
<feature type="region of interest" description="Disordered" evidence="1">
    <location>
        <begin position="60"/>
        <end position="85"/>
    </location>
</feature>
<comment type="caution">
    <text evidence="3">The sequence shown here is derived from an EMBL/GenBank/DDBJ whole genome shotgun (WGS) entry which is preliminary data.</text>
</comment>
<evidence type="ECO:0000313" key="4">
    <source>
        <dbReference type="Proteomes" id="UP001446871"/>
    </source>
</evidence>